<reference evidence="3" key="1">
    <citation type="journal article" date="2013" name="Science">
        <title>Comparative analysis of bat genomes provides insight into the evolution of flight and immunity.</title>
        <authorList>
            <person name="Zhang G."/>
            <person name="Cowled C."/>
            <person name="Shi Z."/>
            <person name="Huang Z."/>
            <person name="Bishop-Lilly K.A."/>
            <person name="Fang X."/>
            <person name="Wynne J.W."/>
            <person name="Xiong Z."/>
            <person name="Baker M.L."/>
            <person name="Zhao W."/>
            <person name="Tachedjian M."/>
            <person name="Zhu Y."/>
            <person name="Zhou P."/>
            <person name="Jiang X."/>
            <person name="Ng J."/>
            <person name="Yang L."/>
            <person name="Wu L."/>
            <person name="Xiao J."/>
            <person name="Feng Y."/>
            <person name="Chen Y."/>
            <person name="Sun X."/>
            <person name="Zhang Y."/>
            <person name="Marsh G.A."/>
            <person name="Crameri G."/>
            <person name="Broder C.C."/>
            <person name="Frey K.G."/>
            <person name="Wang L.F."/>
            <person name="Wang J."/>
        </authorList>
    </citation>
    <scope>NUCLEOTIDE SEQUENCE [LARGE SCALE GENOMIC DNA]</scope>
</reference>
<feature type="region of interest" description="Disordered" evidence="1">
    <location>
        <begin position="1"/>
        <end position="26"/>
    </location>
</feature>
<dbReference type="Proteomes" id="UP000010556">
    <property type="component" value="Unassembled WGS sequence"/>
</dbReference>
<evidence type="ECO:0000256" key="1">
    <source>
        <dbReference type="SAM" id="MobiDB-lite"/>
    </source>
</evidence>
<dbReference type="EMBL" id="KB108646">
    <property type="protein sequence ID" value="ELK28876.1"/>
    <property type="molecule type" value="Genomic_DNA"/>
</dbReference>
<sequence>MTSAPIALRHQQVQARSAPSADGSHSGGELTCGFILNCLYLESSVHLDLLNHQRIYIYNFKLSITLCIAKHVQQKFSTLSGPPTLRSAPLFGLDTHTNSTTVMME</sequence>
<proteinExistence type="predicted"/>
<evidence type="ECO:0000313" key="2">
    <source>
        <dbReference type="EMBL" id="ELK28876.1"/>
    </source>
</evidence>
<evidence type="ECO:0000313" key="3">
    <source>
        <dbReference type="Proteomes" id="UP000010556"/>
    </source>
</evidence>
<gene>
    <name evidence="2" type="ORF">MDA_GLEAN10024957</name>
</gene>
<keyword evidence="3" id="KW-1185">Reference proteome</keyword>
<protein>
    <submittedName>
        <fullName evidence="2">Uncharacterized protein</fullName>
    </submittedName>
</protein>
<organism evidence="2 3">
    <name type="scientific">Myotis davidii</name>
    <name type="common">David's myotis</name>
    <dbReference type="NCBI Taxonomy" id="225400"/>
    <lineage>
        <taxon>Eukaryota</taxon>
        <taxon>Metazoa</taxon>
        <taxon>Chordata</taxon>
        <taxon>Craniata</taxon>
        <taxon>Vertebrata</taxon>
        <taxon>Euteleostomi</taxon>
        <taxon>Mammalia</taxon>
        <taxon>Eutheria</taxon>
        <taxon>Laurasiatheria</taxon>
        <taxon>Chiroptera</taxon>
        <taxon>Yangochiroptera</taxon>
        <taxon>Vespertilionidae</taxon>
        <taxon>Myotis</taxon>
    </lineage>
</organism>
<accession>L5LS19</accession>
<dbReference type="AlphaFoldDB" id="L5LS19"/>
<name>L5LS19_MYODS</name>